<feature type="signal peptide" evidence="1">
    <location>
        <begin position="1"/>
        <end position="23"/>
    </location>
</feature>
<dbReference type="EMBL" id="GGFL01008448">
    <property type="protein sequence ID" value="MBW72626.1"/>
    <property type="molecule type" value="Transcribed_RNA"/>
</dbReference>
<keyword evidence="1" id="KW-0732">Signal</keyword>
<proteinExistence type="predicted"/>
<reference evidence="2" key="1">
    <citation type="submission" date="2018-01" db="EMBL/GenBank/DDBJ databases">
        <title>An insight into the sialome of Amazonian anophelines.</title>
        <authorList>
            <person name="Ribeiro J.M."/>
            <person name="Scarpassa V."/>
            <person name="Calvo E."/>
        </authorList>
    </citation>
    <scope>NUCLEOTIDE SEQUENCE</scope>
</reference>
<feature type="chain" id="PRO_5014779265" evidence="1">
    <location>
        <begin position="24"/>
        <end position="82"/>
    </location>
</feature>
<evidence type="ECO:0000313" key="2">
    <source>
        <dbReference type="EMBL" id="MBW72626.1"/>
    </source>
</evidence>
<evidence type="ECO:0000256" key="1">
    <source>
        <dbReference type="SAM" id="SignalP"/>
    </source>
</evidence>
<accession>A0A2M4D502</accession>
<sequence length="82" mass="9710">MMVMMVLMVMSVMMAMMMRTVLSRVRSHLAQARIAVVGGKVQRQQLQIVVRWDGRELMKPFLARTLRRDVGATRRRHVTRRW</sequence>
<dbReference type="AlphaFoldDB" id="A0A2M4D502"/>
<organism evidence="2">
    <name type="scientific">Anopheles darlingi</name>
    <name type="common">Mosquito</name>
    <dbReference type="NCBI Taxonomy" id="43151"/>
    <lineage>
        <taxon>Eukaryota</taxon>
        <taxon>Metazoa</taxon>
        <taxon>Ecdysozoa</taxon>
        <taxon>Arthropoda</taxon>
        <taxon>Hexapoda</taxon>
        <taxon>Insecta</taxon>
        <taxon>Pterygota</taxon>
        <taxon>Neoptera</taxon>
        <taxon>Endopterygota</taxon>
        <taxon>Diptera</taxon>
        <taxon>Nematocera</taxon>
        <taxon>Culicoidea</taxon>
        <taxon>Culicidae</taxon>
        <taxon>Anophelinae</taxon>
        <taxon>Anopheles</taxon>
    </lineage>
</organism>
<protein>
    <submittedName>
        <fullName evidence="2">Putative secreted protein</fullName>
    </submittedName>
</protein>
<name>A0A2M4D502_ANODA</name>